<feature type="compositionally biased region" description="Polar residues" evidence="1">
    <location>
        <begin position="253"/>
        <end position="264"/>
    </location>
</feature>
<protein>
    <submittedName>
        <fullName evidence="2">Uncharacterized protein</fullName>
    </submittedName>
</protein>
<dbReference type="AlphaFoldDB" id="A0ABD3NGT6"/>
<dbReference type="Proteomes" id="UP001530315">
    <property type="component" value="Unassembled WGS sequence"/>
</dbReference>
<evidence type="ECO:0000256" key="1">
    <source>
        <dbReference type="SAM" id="MobiDB-lite"/>
    </source>
</evidence>
<keyword evidence="3" id="KW-1185">Reference proteome</keyword>
<feature type="compositionally biased region" description="Polar residues" evidence="1">
    <location>
        <begin position="171"/>
        <end position="187"/>
    </location>
</feature>
<evidence type="ECO:0000313" key="3">
    <source>
        <dbReference type="Proteomes" id="UP001530315"/>
    </source>
</evidence>
<feature type="compositionally biased region" description="Basic and acidic residues" evidence="1">
    <location>
        <begin position="111"/>
        <end position="126"/>
    </location>
</feature>
<sequence length="529" mass="59889">MMGAIIEAEKKITPPLTRTRDQSSRGNENIFWLMTELANLKGQQHLFDGDGKWKGTKEWQRAGRSIAQLERRLKEILNVKLEEECPLTPSMPTTASSPRMMPKLQGRSRSQPREGKMKSLSRELVMHKNQACTQSKEERPTTPSMPTSSTPRMTPNLQGRNRSQPREGNMKSLSREMTINENHAQSPRSKKSHNESGIERFNKPSVPFDSNGYCTLHKDVQIAKKTNNGEGWSMWSTIRPNCPKCATLVKSQLSGDTESMTSEESSVDRHRQHNAAKQIRLRSSARDQHSSGQARCGWNPQHSGNIHVSNPPDRDHGIYKRSPMNGSPRPMQNTSRREDISPRQHCRSSGAAPMIREESLRGYRGQRRHNNGVTNSFQPSASDRQTSGQARGQKFAHQRRHNNGVRKNSPSPASDCRTSGQARGQNFVRRRSKSAGDLHHLLIQSHLDKYADCERRGPSLHHRRLWEHRERCSYSPDNADDHVSVDSGVSKLTTESGFTDVSDTLQRPVPGSFPRSYVIRDDNDDSFLN</sequence>
<feature type="compositionally biased region" description="Low complexity" evidence="1">
    <location>
        <begin position="141"/>
        <end position="155"/>
    </location>
</feature>
<comment type="caution">
    <text evidence="2">The sequence shown here is derived from an EMBL/GenBank/DDBJ whole genome shotgun (WGS) entry which is preliminary data.</text>
</comment>
<feature type="region of interest" description="Disordered" evidence="1">
    <location>
        <begin position="253"/>
        <end position="433"/>
    </location>
</feature>
<gene>
    <name evidence="2" type="ORF">ACHAW5_001379</name>
</gene>
<feature type="compositionally biased region" description="Polar residues" evidence="1">
    <location>
        <begin position="405"/>
        <end position="424"/>
    </location>
</feature>
<name>A0ABD3NGT6_9STRA</name>
<feature type="compositionally biased region" description="Basic and acidic residues" evidence="1">
    <location>
        <begin position="192"/>
        <end position="202"/>
    </location>
</feature>
<proteinExistence type="predicted"/>
<organism evidence="2 3">
    <name type="scientific">Stephanodiscus triporus</name>
    <dbReference type="NCBI Taxonomy" id="2934178"/>
    <lineage>
        <taxon>Eukaryota</taxon>
        <taxon>Sar</taxon>
        <taxon>Stramenopiles</taxon>
        <taxon>Ochrophyta</taxon>
        <taxon>Bacillariophyta</taxon>
        <taxon>Coscinodiscophyceae</taxon>
        <taxon>Thalassiosirophycidae</taxon>
        <taxon>Stephanodiscales</taxon>
        <taxon>Stephanodiscaceae</taxon>
        <taxon>Stephanodiscus</taxon>
    </lineage>
</organism>
<feature type="region of interest" description="Disordered" evidence="1">
    <location>
        <begin position="87"/>
        <end position="210"/>
    </location>
</feature>
<feature type="compositionally biased region" description="Basic residues" evidence="1">
    <location>
        <begin position="394"/>
        <end position="404"/>
    </location>
</feature>
<dbReference type="EMBL" id="JALLAZ020001457">
    <property type="protein sequence ID" value="KAL3774593.1"/>
    <property type="molecule type" value="Genomic_DNA"/>
</dbReference>
<feature type="compositionally biased region" description="Polar residues" evidence="1">
    <location>
        <begin position="371"/>
        <end position="390"/>
    </location>
</feature>
<reference evidence="2 3" key="1">
    <citation type="submission" date="2024-10" db="EMBL/GenBank/DDBJ databases">
        <title>Updated reference genomes for cyclostephanoid diatoms.</title>
        <authorList>
            <person name="Roberts W.R."/>
            <person name="Alverson A.J."/>
        </authorList>
    </citation>
    <scope>NUCLEOTIDE SEQUENCE [LARGE SCALE GENOMIC DNA]</scope>
    <source>
        <strain evidence="2 3">AJA276-08</strain>
    </source>
</reference>
<accession>A0ABD3NGT6</accession>
<evidence type="ECO:0000313" key="2">
    <source>
        <dbReference type="EMBL" id="KAL3774593.1"/>
    </source>
</evidence>